<dbReference type="SUPFAM" id="SSF57783">
    <property type="entry name" value="Zinc beta-ribbon"/>
    <property type="match status" value="1"/>
</dbReference>
<dbReference type="AlphaFoldDB" id="A0A6C0LXX7"/>
<reference evidence="1" key="1">
    <citation type="journal article" date="2020" name="Nature">
        <title>Giant virus diversity and host interactions through global metagenomics.</title>
        <authorList>
            <person name="Schulz F."/>
            <person name="Roux S."/>
            <person name="Paez-Espino D."/>
            <person name="Jungbluth S."/>
            <person name="Walsh D.A."/>
            <person name="Denef V.J."/>
            <person name="McMahon K.D."/>
            <person name="Konstantinidis K.T."/>
            <person name="Eloe-Fadrosh E.A."/>
            <person name="Kyrpides N.C."/>
            <person name="Woyke T."/>
        </authorList>
    </citation>
    <scope>NUCLEOTIDE SEQUENCE</scope>
    <source>
        <strain evidence="1">GVMAG-S-1017244-22</strain>
    </source>
</reference>
<dbReference type="Gene3D" id="2.20.25.10">
    <property type="match status" value="2"/>
</dbReference>
<dbReference type="EMBL" id="MN740581">
    <property type="protein sequence ID" value="QHU34868.1"/>
    <property type="molecule type" value="Genomic_DNA"/>
</dbReference>
<evidence type="ECO:0000313" key="1">
    <source>
        <dbReference type="EMBL" id="QHU34868.1"/>
    </source>
</evidence>
<sequence>MEFCEICDNMLYVKSNDKNMLVKYCKHCEFEKVETDNKCAIKISKTIYSEDDLLYNQHVNKYLRFDPTLRRINDPHITCNNDKCIEENANKQIIYIKYDSKNMKYLYVCDNCGKTWKQVNNN</sequence>
<evidence type="ECO:0008006" key="2">
    <source>
        <dbReference type="Google" id="ProtNLM"/>
    </source>
</evidence>
<proteinExistence type="predicted"/>
<name>A0A6C0LXX7_9ZZZZ</name>
<accession>A0A6C0LXX7</accession>
<organism evidence="1">
    <name type="scientific">viral metagenome</name>
    <dbReference type="NCBI Taxonomy" id="1070528"/>
    <lineage>
        <taxon>unclassified sequences</taxon>
        <taxon>metagenomes</taxon>
        <taxon>organismal metagenomes</taxon>
    </lineage>
</organism>
<protein>
    <recommendedName>
        <fullName evidence="2">DNA-directed RNA polymerase M/15kDa subunit domain-containing protein</fullName>
    </recommendedName>
</protein>